<keyword evidence="4" id="KW-1185">Reference proteome</keyword>
<sequence>MKKLFFLVIACIGFAVTTTNAQGIKFGIKGGLNFANFNELKNSDLDIDTDSRTGYHIGAVLQLGLTESFAIQPEVLYSAQGTDDLDVDYLNIPVLAKFKFAKFLSIEAGPQFGFVVNDDIDKAFDEIVDSAEAESFDLSGAIGAGVEFGPFFGQLRYNFGLTDVVDGFDGRNTAFQVSVGYYIF</sequence>
<accession>A0A504JPL6</accession>
<protein>
    <submittedName>
        <fullName evidence="3">PorT family protein</fullName>
    </submittedName>
</protein>
<dbReference type="Proteomes" id="UP000315540">
    <property type="component" value="Unassembled WGS sequence"/>
</dbReference>
<evidence type="ECO:0000313" key="4">
    <source>
        <dbReference type="Proteomes" id="UP000315540"/>
    </source>
</evidence>
<dbReference type="RefSeq" id="WP_140588427.1">
    <property type="nucleotide sequence ID" value="NZ_VFWZ01000001.1"/>
</dbReference>
<evidence type="ECO:0000259" key="2">
    <source>
        <dbReference type="Pfam" id="PF13568"/>
    </source>
</evidence>
<organism evidence="3 4">
    <name type="scientific">Aquimarina algicola</name>
    <dbReference type="NCBI Taxonomy" id="2589995"/>
    <lineage>
        <taxon>Bacteria</taxon>
        <taxon>Pseudomonadati</taxon>
        <taxon>Bacteroidota</taxon>
        <taxon>Flavobacteriia</taxon>
        <taxon>Flavobacteriales</taxon>
        <taxon>Flavobacteriaceae</taxon>
        <taxon>Aquimarina</taxon>
    </lineage>
</organism>
<name>A0A504JPL6_9FLAO</name>
<reference evidence="3 4" key="1">
    <citation type="submission" date="2019-06" db="EMBL/GenBank/DDBJ databases">
        <authorList>
            <person name="Meng X."/>
        </authorList>
    </citation>
    <scope>NUCLEOTIDE SEQUENCE [LARGE SCALE GENOMIC DNA]</scope>
    <source>
        <strain evidence="3 4">M625</strain>
    </source>
</reference>
<evidence type="ECO:0000313" key="3">
    <source>
        <dbReference type="EMBL" id="TPN88691.1"/>
    </source>
</evidence>
<dbReference type="OrthoDB" id="947434at2"/>
<feature type="chain" id="PRO_5021317514" evidence="1">
    <location>
        <begin position="22"/>
        <end position="184"/>
    </location>
</feature>
<dbReference type="Pfam" id="PF13568">
    <property type="entry name" value="OMP_b-brl_2"/>
    <property type="match status" value="1"/>
</dbReference>
<keyword evidence="1" id="KW-0732">Signal</keyword>
<feature type="signal peptide" evidence="1">
    <location>
        <begin position="1"/>
        <end position="21"/>
    </location>
</feature>
<dbReference type="AlphaFoldDB" id="A0A504JPL6"/>
<feature type="domain" description="Outer membrane protein beta-barrel" evidence="2">
    <location>
        <begin position="21"/>
        <end position="164"/>
    </location>
</feature>
<comment type="caution">
    <text evidence="3">The sequence shown here is derived from an EMBL/GenBank/DDBJ whole genome shotgun (WGS) entry which is preliminary data.</text>
</comment>
<dbReference type="InterPro" id="IPR025665">
    <property type="entry name" value="Beta-barrel_OMP_2"/>
</dbReference>
<dbReference type="EMBL" id="VFWZ01000001">
    <property type="protein sequence ID" value="TPN88691.1"/>
    <property type="molecule type" value="Genomic_DNA"/>
</dbReference>
<evidence type="ECO:0000256" key="1">
    <source>
        <dbReference type="SAM" id="SignalP"/>
    </source>
</evidence>
<gene>
    <name evidence="3" type="ORF">FHK87_00315</name>
</gene>
<proteinExistence type="predicted"/>